<dbReference type="NCBIfam" id="TIGR01308">
    <property type="entry name" value="rpmD_bact"/>
    <property type="match status" value="1"/>
</dbReference>
<protein>
    <recommendedName>
        <fullName evidence="5">Large ribosomal subunit protein uL30</fullName>
    </recommendedName>
</protein>
<accession>A0A1S1Z387</accession>
<evidence type="ECO:0000256" key="4">
    <source>
        <dbReference type="ARBA" id="ARBA00023274"/>
    </source>
</evidence>
<dbReference type="SUPFAM" id="SSF55129">
    <property type="entry name" value="Ribosomal protein L30p/L7e"/>
    <property type="match status" value="1"/>
</dbReference>
<proteinExistence type="inferred from homology"/>
<sequence length="59" mass="6634">MAKIRITQVRSLIGRPERQKRTIKALGLGKINKTVEKDVNPQILGMVKAVDHLISVEEL</sequence>
<dbReference type="InterPro" id="IPR036919">
    <property type="entry name" value="Ribo_uL30_ferredoxin-like_sf"/>
</dbReference>
<dbReference type="EMBL" id="JRYR02000001">
    <property type="protein sequence ID" value="OHX67740.1"/>
    <property type="molecule type" value="Genomic_DNA"/>
</dbReference>
<comment type="similarity">
    <text evidence="1 5">Belongs to the universal ribosomal protein uL30 family.</text>
</comment>
<evidence type="ECO:0000313" key="7">
    <source>
        <dbReference type="EMBL" id="OHX67740.1"/>
    </source>
</evidence>
<dbReference type="CDD" id="cd01658">
    <property type="entry name" value="Ribosomal_L30"/>
    <property type="match status" value="1"/>
</dbReference>
<organism evidence="7 8">
    <name type="scientific">Flammeovirga pacifica</name>
    <dbReference type="NCBI Taxonomy" id="915059"/>
    <lineage>
        <taxon>Bacteria</taxon>
        <taxon>Pseudomonadati</taxon>
        <taxon>Bacteroidota</taxon>
        <taxon>Cytophagia</taxon>
        <taxon>Cytophagales</taxon>
        <taxon>Flammeovirgaceae</taxon>
        <taxon>Flammeovirga</taxon>
    </lineage>
</organism>
<dbReference type="FunFam" id="3.30.1390.20:FF:000001">
    <property type="entry name" value="50S ribosomal protein L30"/>
    <property type="match status" value="1"/>
</dbReference>
<evidence type="ECO:0000256" key="1">
    <source>
        <dbReference type="ARBA" id="ARBA00007594"/>
    </source>
</evidence>
<dbReference type="PANTHER" id="PTHR15892:SF2">
    <property type="entry name" value="LARGE RIBOSOMAL SUBUNIT PROTEIN UL30M"/>
    <property type="match status" value="1"/>
</dbReference>
<keyword evidence="3 5" id="KW-0689">Ribosomal protein</keyword>
<keyword evidence="8" id="KW-1185">Reference proteome</keyword>
<dbReference type="Pfam" id="PF00327">
    <property type="entry name" value="Ribosomal_L30"/>
    <property type="match status" value="1"/>
</dbReference>
<keyword evidence="4 5" id="KW-0687">Ribonucleoprotein</keyword>
<name>A0A1S1Z387_FLAPC</name>
<dbReference type="InterPro" id="IPR016082">
    <property type="entry name" value="Ribosomal_uL30_ferredoxin-like"/>
</dbReference>
<dbReference type="GO" id="GO:0022625">
    <property type="term" value="C:cytosolic large ribosomal subunit"/>
    <property type="evidence" value="ECO:0007669"/>
    <property type="project" value="TreeGrafter"/>
</dbReference>
<evidence type="ECO:0000256" key="2">
    <source>
        <dbReference type="ARBA" id="ARBA00011838"/>
    </source>
</evidence>
<evidence type="ECO:0000256" key="5">
    <source>
        <dbReference type="HAMAP-Rule" id="MF_01371"/>
    </source>
</evidence>
<dbReference type="GO" id="GO:0003735">
    <property type="term" value="F:structural constituent of ribosome"/>
    <property type="evidence" value="ECO:0007669"/>
    <property type="project" value="InterPro"/>
</dbReference>
<gene>
    <name evidence="5" type="primary">rpmD</name>
    <name evidence="7" type="ORF">NH26_16020</name>
</gene>
<evidence type="ECO:0000313" key="8">
    <source>
        <dbReference type="Proteomes" id="UP000179797"/>
    </source>
</evidence>
<dbReference type="InterPro" id="IPR005996">
    <property type="entry name" value="Ribosomal_uL30_bac-type"/>
</dbReference>
<dbReference type="GO" id="GO:0006412">
    <property type="term" value="P:translation"/>
    <property type="evidence" value="ECO:0007669"/>
    <property type="project" value="UniProtKB-UniRule"/>
</dbReference>
<dbReference type="RefSeq" id="WP_044228404.1">
    <property type="nucleotide sequence ID" value="NZ_JRYR02000001.1"/>
</dbReference>
<dbReference type="PIRSF" id="PIRSF002211">
    <property type="entry name" value="Ribosomal_L30_bac-type"/>
    <property type="match status" value="1"/>
</dbReference>
<evidence type="ECO:0000259" key="6">
    <source>
        <dbReference type="Pfam" id="PF00327"/>
    </source>
</evidence>
<feature type="domain" description="Large ribosomal subunit protein uL30-like ferredoxin-like fold" evidence="6">
    <location>
        <begin position="4"/>
        <end position="54"/>
    </location>
</feature>
<comment type="caution">
    <text evidence="7">The sequence shown here is derived from an EMBL/GenBank/DDBJ whole genome shotgun (WGS) entry which is preliminary data.</text>
</comment>
<evidence type="ECO:0000256" key="3">
    <source>
        <dbReference type="ARBA" id="ARBA00022980"/>
    </source>
</evidence>
<dbReference type="Gene3D" id="3.30.1390.20">
    <property type="entry name" value="Ribosomal protein L30, ferredoxin-like fold domain"/>
    <property type="match status" value="1"/>
</dbReference>
<dbReference type="AlphaFoldDB" id="A0A1S1Z387"/>
<dbReference type="OrthoDB" id="9812790at2"/>
<comment type="subunit">
    <text evidence="2 5">Part of the 50S ribosomal subunit.</text>
</comment>
<dbReference type="Proteomes" id="UP000179797">
    <property type="component" value="Unassembled WGS sequence"/>
</dbReference>
<dbReference type="HAMAP" id="MF_01371_B">
    <property type="entry name" value="Ribosomal_uL30_B"/>
    <property type="match status" value="1"/>
</dbReference>
<reference evidence="7 8" key="1">
    <citation type="journal article" date="2012" name="Int. J. Syst. Evol. Microbiol.">
        <title>Flammeovirga pacifica sp. nov., isolated from deep-sea sediment.</title>
        <authorList>
            <person name="Xu H."/>
            <person name="Fu Y."/>
            <person name="Yang N."/>
            <person name="Ding Z."/>
            <person name="Lai Q."/>
            <person name="Zeng R."/>
        </authorList>
    </citation>
    <scope>NUCLEOTIDE SEQUENCE [LARGE SCALE GENOMIC DNA]</scope>
    <source>
        <strain evidence="8">DSM 24597 / LMG 26175 / WPAGA1</strain>
    </source>
</reference>
<dbReference type="PANTHER" id="PTHR15892">
    <property type="entry name" value="MITOCHONDRIAL RIBOSOMAL PROTEIN L30"/>
    <property type="match status" value="1"/>
</dbReference>
<dbReference type="STRING" id="915059.NH26_16020"/>